<keyword evidence="2" id="KW-0808">Transferase</keyword>
<sequence>MAGLNGSFALPGNLALRFTGADDEPFLFQLLKEARPWLSWAEGNSDFLRVLHEQQFNAIRTGLGQAYPEHMDLIIEDCGIRVGRLVVSLGYSEWRLSELQLLTGAQGKGIGSGVIRSLQTAAARLSLPITLSTPMFGSHGPHVYHRLGFQVTEVSPPHYHMQWMPPQVVASMQH</sequence>
<dbReference type="Gene3D" id="3.40.630.30">
    <property type="match status" value="1"/>
</dbReference>
<evidence type="ECO:0000259" key="1">
    <source>
        <dbReference type="PROSITE" id="PS51186"/>
    </source>
</evidence>
<dbReference type="STRING" id="1867956.BJF95_13605"/>
<dbReference type="AlphaFoldDB" id="A0A1Q8ZKP0"/>
<reference evidence="2 3" key="1">
    <citation type="submission" date="2016-09" db="EMBL/GenBank/DDBJ databases">
        <title>Rhizobium oryziradicis sp. nov., isolated from the root of rice.</title>
        <authorList>
            <person name="Zhao J."/>
            <person name="Zhang X."/>
        </authorList>
    </citation>
    <scope>NUCLEOTIDE SEQUENCE [LARGE SCALE GENOMIC DNA]</scope>
    <source>
        <strain evidence="2 3">N19</strain>
    </source>
</reference>
<dbReference type="Proteomes" id="UP000186894">
    <property type="component" value="Unassembled WGS sequence"/>
</dbReference>
<feature type="domain" description="N-acetyltransferase" evidence="1">
    <location>
        <begin position="14"/>
        <end position="169"/>
    </location>
</feature>
<protein>
    <submittedName>
        <fullName evidence="2">GNAT family N-acetyltransferase</fullName>
    </submittedName>
</protein>
<accession>A0A1Q8ZKP0</accession>
<dbReference type="EMBL" id="MKIM01000033">
    <property type="protein sequence ID" value="OLP42464.1"/>
    <property type="molecule type" value="Genomic_DNA"/>
</dbReference>
<name>A0A1Q8ZKP0_9HYPH</name>
<gene>
    <name evidence="2" type="ORF">BJF95_13605</name>
</gene>
<dbReference type="SUPFAM" id="SSF55729">
    <property type="entry name" value="Acyl-CoA N-acyltransferases (Nat)"/>
    <property type="match status" value="1"/>
</dbReference>
<comment type="caution">
    <text evidence="2">The sequence shown here is derived from an EMBL/GenBank/DDBJ whole genome shotgun (WGS) entry which is preliminary data.</text>
</comment>
<evidence type="ECO:0000313" key="3">
    <source>
        <dbReference type="Proteomes" id="UP000186894"/>
    </source>
</evidence>
<dbReference type="PROSITE" id="PS51186">
    <property type="entry name" value="GNAT"/>
    <property type="match status" value="1"/>
</dbReference>
<evidence type="ECO:0000313" key="2">
    <source>
        <dbReference type="EMBL" id="OLP42464.1"/>
    </source>
</evidence>
<dbReference type="InterPro" id="IPR016181">
    <property type="entry name" value="Acyl_CoA_acyltransferase"/>
</dbReference>
<proteinExistence type="predicted"/>
<dbReference type="InterPro" id="IPR000182">
    <property type="entry name" value="GNAT_dom"/>
</dbReference>
<keyword evidence="3" id="KW-1185">Reference proteome</keyword>
<organism evidence="2 3">
    <name type="scientific">Rhizobium oryziradicis</name>
    <dbReference type="NCBI Taxonomy" id="1867956"/>
    <lineage>
        <taxon>Bacteria</taxon>
        <taxon>Pseudomonadati</taxon>
        <taxon>Pseudomonadota</taxon>
        <taxon>Alphaproteobacteria</taxon>
        <taxon>Hyphomicrobiales</taxon>
        <taxon>Rhizobiaceae</taxon>
        <taxon>Rhizobium/Agrobacterium group</taxon>
        <taxon>Rhizobium</taxon>
    </lineage>
</organism>
<dbReference type="GO" id="GO:0016747">
    <property type="term" value="F:acyltransferase activity, transferring groups other than amino-acyl groups"/>
    <property type="evidence" value="ECO:0007669"/>
    <property type="project" value="InterPro"/>
</dbReference>